<evidence type="ECO:0000313" key="2">
    <source>
        <dbReference type="EMBL" id="EFI36009.1"/>
    </source>
</evidence>
<dbReference type="CDD" id="cd06257">
    <property type="entry name" value="DnaJ"/>
    <property type="match status" value="1"/>
</dbReference>
<evidence type="ECO:0000313" key="3">
    <source>
        <dbReference type="Proteomes" id="UP000005496"/>
    </source>
</evidence>
<reference evidence="2" key="1">
    <citation type="submission" date="2010-05" db="EMBL/GenBank/DDBJ databases">
        <title>The draft genome of Desulfonatronospira thiodismutans ASO3-1.</title>
        <authorList>
            <consortium name="US DOE Joint Genome Institute (JGI-PGF)"/>
            <person name="Lucas S."/>
            <person name="Copeland A."/>
            <person name="Lapidus A."/>
            <person name="Cheng J.-F."/>
            <person name="Bruce D."/>
            <person name="Goodwin L."/>
            <person name="Pitluck S."/>
            <person name="Chertkov O."/>
            <person name="Brettin T."/>
            <person name="Detter J.C."/>
            <person name="Han C."/>
            <person name="Land M.L."/>
            <person name="Hauser L."/>
            <person name="Kyrpides N."/>
            <person name="Mikhailova N."/>
            <person name="Muyzer G."/>
            <person name="Woyke T."/>
        </authorList>
    </citation>
    <scope>NUCLEOTIDE SEQUENCE [LARGE SCALE GENOMIC DNA]</scope>
    <source>
        <strain evidence="2">ASO3-1</strain>
    </source>
</reference>
<accession>D6SMU8</accession>
<dbReference type="EMBL" id="ACJN02000001">
    <property type="protein sequence ID" value="EFI36009.1"/>
    <property type="molecule type" value="Genomic_DNA"/>
</dbReference>
<keyword evidence="2" id="KW-0346">Stress response</keyword>
<protein>
    <submittedName>
        <fullName evidence="2">Heat shock protein DnaJ domain protein</fullName>
    </submittedName>
</protein>
<feature type="domain" description="J" evidence="1">
    <location>
        <begin position="4"/>
        <end position="55"/>
    </location>
</feature>
<dbReference type="InterPro" id="IPR036869">
    <property type="entry name" value="J_dom_sf"/>
</dbReference>
<dbReference type="AlphaFoldDB" id="D6SMU8"/>
<gene>
    <name evidence="2" type="ORF">Dthio_PD3451</name>
</gene>
<sequence>MLEQDHRILRVDRDADQESIRKSYIKLSRRYHPEHFPEKFRRIKCAYERLSLDPSTLADITRELARAESTDQITSLIIKQAGTEATEKKKKEELLMDPMTLEPVLNVRTVRQKISGLLQDIEKKGIKYKTAEETGRNEGAG</sequence>
<organism evidence="2 3">
    <name type="scientific">Desulfonatronospira thiodismutans ASO3-1</name>
    <dbReference type="NCBI Taxonomy" id="555779"/>
    <lineage>
        <taxon>Bacteria</taxon>
        <taxon>Pseudomonadati</taxon>
        <taxon>Thermodesulfobacteriota</taxon>
        <taxon>Desulfovibrionia</taxon>
        <taxon>Desulfovibrionales</taxon>
        <taxon>Desulfonatronovibrionaceae</taxon>
        <taxon>Desulfonatronospira</taxon>
    </lineage>
</organism>
<dbReference type="Pfam" id="PF00226">
    <property type="entry name" value="DnaJ"/>
    <property type="match status" value="1"/>
</dbReference>
<dbReference type="InterPro" id="IPR001623">
    <property type="entry name" value="DnaJ_domain"/>
</dbReference>
<comment type="caution">
    <text evidence="2">The sequence shown here is derived from an EMBL/GenBank/DDBJ whole genome shotgun (WGS) entry which is preliminary data.</text>
</comment>
<evidence type="ECO:0000259" key="1">
    <source>
        <dbReference type="PROSITE" id="PS50076"/>
    </source>
</evidence>
<dbReference type="RefSeq" id="WP_008869137.1">
    <property type="nucleotide sequence ID" value="NZ_ACJN02000001.1"/>
</dbReference>
<proteinExistence type="predicted"/>
<dbReference type="OrthoDB" id="5244113at2"/>
<name>D6SMU8_9BACT</name>
<dbReference type="Proteomes" id="UP000005496">
    <property type="component" value="Unassembled WGS sequence"/>
</dbReference>
<dbReference type="Gene3D" id="1.10.287.110">
    <property type="entry name" value="DnaJ domain"/>
    <property type="match status" value="1"/>
</dbReference>
<keyword evidence="3" id="KW-1185">Reference proteome</keyword>
<dbReference type="SMART" id="SM00271">
    <property type="entry name" value="DnaJ"/>
    <property type="match status" value="1"/>
</dbReference>
<dbReference type="PRINTS" id="PR00625">
    <property type="entry name" value="JDOMAIN"/>
</dbReference>
<dbReference type="SUPFAM" id="SSF46565">
    <property type="entry name" value="Chaperone J-domain"/>
    <property type="match status" value="1"/>
</dbReference>
<dbReference type="PROSITE" id="PS50076">
    <property type="entry name" value="DNAJ_2"/>
    <property type="match status" value="1"/>
</dbReference>